<feature type="compositionally biased region" description="Basic and acidic residues" evidence="1">
    <location>
        <begin position="935"/>
        <end position="957"/>
    </location>
</feature>
<name>A0A0G4FS24_9ALVE</name>
<feature type="region of interest" description="Disordered" evidence="1">
    <location>
        <begin position="247"/>
        <end position="289"/>
    </location>
</feature>
<reference evidence="3" key="1">
    <citation type="submission" date="2014-11" db="EMBL/GenBank/DDBJ databases">
        <authorList>
            <person name="Otto D Thomas"/>
            <person name="Naeem Raeece"/>
        </authorList>
    </citation>
    <scope>NUCLEOTIDE SEQUENCE</scope>
</reference>
<protein>
    <recommendedName>
        <fullName evidence="4">Transmembrane protein</fullName>
    </recommendedName>
</protein>
<evidence type="ECO:0000256" key="1">
    <source>
        <dbReference type="SAM" id="MobiDB-lite"/>
    </source>
</evidence>
<feature type="region of interest" description="Disordered" evidence="1">
    <location>
        <begin position="724"/>
        <end position="758"/>
    </location>
</feature>
<dbReference type="PANTHER" id="PTHR48125">
    <property type="entry name" value="LP07818P1"/>
    <property type="match status" value="1"/>
</dbReference>
<dbReference type="PANTHER" id="PTHR48125:SF12">
    <property type="entry name" value="AT HOOK TRANSCRIPTION FACTOR FAMILY-RELATED"/>
    <property type="match status" value="1"/>
</dbReference>
<feature type="compositionally biased region" description="Low complexity" evidence="1">
    <location>
        <begin position="101"/>
        <end position="133"/>
    </location>
</feature>
<dbReference type="EMBL" id="CDMZ01000585">
    <property type="protein sequence ID" value="CEM17446.1"/>
    <property type="molecule type" value="Genomic_DNA"/>
</dbReference>
<keyword evidence="2" id="KW-0812">Transmembrane</keyword>
<sequence length="981" mass="105197">MDDSTRRETRRRRTVHRREGCRVSLQRGTLRLPSLFAFICFAAFLLAPTCEALHLVHFPPPSREWTRKWRRTAREALVSIREHIALQETAWGLRNGTADANGTETNSTKNGTTPTTTTTIPVSSHHSNNTNTTKSDDSTFMGWMHWFHDVLGYGQVGQTTSAVDKVLDSVESAVHGDGVSGVLNAAPDTGNLGEVYNETKKDIQGISHRVEDGYEALTHNPSAPPPTVEAKGCPPCRCSSAGVTAPAGTVGKGKPTAAPPVTSLSESPPLPLPGGIGCPPAGKGREGEGDTAMRLVESSKVASPSSSPSAIPSAYPSAFPTVSPSVSPVPPPPPPPAILPGSLLFDAEGVLRDASMGFFGFLFAAAGRKGGASAKENLVRRIPKNMKCPSLDIAAEEMAVDASGECGLTSREGEWRIGNGASEGGGETMIRWGTSFDVEGKNGQGSTWSPSARGKVYAEDLQSRPLASLGRDRIVFTFSLKHIKVGATPPATNEAAMKMHQKTAAAATETSWLFASIETVRDENTGLPVYEVLDCHDDVLMRVARQEKGLIKVDGQHVTESRLQVYNKKGSLVAATAFFPADTPPQSMGLFEVGEGGNTYLDKVVEFTRSYNVAEAPEFCDVNGTTTQEYQDVLGASPVSSAVSPNSHQGPKRWKVKFLQRGDADGVRPTATPPLTPSTTAPPPSLSELSSLRDAIWSAHSDSEVGYNSAQPPVHFPGVSLLQQKDKDREEARDPPPLPDVPKGGRQGQIGGGGDGWTFQFVPATSRGPAAADGPFVNTEGIPASMVGRRAGGSLEMETEEGGETGLVGDLFSPATRWLFSAVITMKGVEDEATVTSNQSVPPFSYFIFWLLYMLCVGAILGGCFLVAWVIWMGLASLRRKEEKKEAEARKPRGWHSGKAWDHVYDEEDAATVEGGEEQMEKALVEQGYSEEEAREVAKQESERLRLERERHREAEKTAVMGTTEVVSFSVPPNGPAQRGI</sequence>
<evidence type="ECO:0000256" key="2">
    <source>
        <dbReference type="SAM" id="Phobius"/>
    </source>
</evidence>
<dbReference type="VEuPathDB" id="CryptoDB:Cvel_18467"/>
<dbReference type="AlphaFoldDB" id="A0A0G4FS24"/>
<keyword evidence="2" id="KW-1133">Transmembrane helix</keyword>
<feature type="region of interest" description="Disordered" evidence="1">
    <location>
        <begin position="95"/>
        <end position="133"/>
    </location>
</feature>
<accession>A0A0G4FS24</accession>
<organism evidence="3">
    <name type="scientific">Chromera velia CCMP2878</name>
    <dbReference type="NCBI Taxonomy" id="1169474"/>
    <lineage>
        <taxon>Eukaryota</taxon>
        <taxon>Sar</taxon>
        <taxon>Alveolata</taxon>
        <taxon>Colpodellida</taxon>
        <taxon>Chromeraceae</taxon>
        <taxon>Chromera</taxon>
    </lineage>
</organism>
<feature type="compositionally biased region" description="Gly residues" evidence="1">
    <location>
        <begin position="745"/>
        <end position="756"/>
    </location>
</feature>
<feature type="transmembrane region" description="Helical" evidence="2">
    <location>
        <begin position="847"/>
        <end position="875"/>
    </location>
</feature>
<proteinExistence type="predicted"/>
<evidence type="ECO:0000313" key="3">
    <source>
        <dbReference type="EMBL" id="CEM17446.1"/>
    </source>
</evidence>
<feature type="region of interest" description="Disordered" evidence="1">
    <location>
        <begin position="926"/>
        <end position="981"/>
    </location>
</feature>
<gene>
    <name evidence="3" type="ORF">Cvel_18467</name>
</gene>
<feature type="compositionally biased region" description="Pro residues" evidence="1">
    <location>
        <begin position="671"/>
        <end position="685"/>
    </location>
</feature>
<evidence type="ECO:0008006" key="4">
    <source>
        <dbReference type="Google" id="ProtNLM"/>
    </source>
</evidence>
<keyword evidence="2" id="KW-0472">Membrane</keyword>
<feature type="region of interest" description="Disordered" evidence="1">
    <location>
        <begin position="661"/>
        <end position="689"/>
    </location>
</feature>
<feature type="compositionally biased region" description="Basic and acidic residues" evidence="1">
    <location>
        <begin position="724"/>
        <end position="734"/>
    </location>
</feature>